<feature type="domain" description="Glucose-methanol-choline oxidoreductase N-terminal" evidence="6">
    <location>
        <begin position="80"/>
        <end position="103"/>
    </location>
</feature>
<dbReference type="SUPFAM" id="SSF54373">
    <property type="entry name" value="FAD-linked reductases, C-terminal domain"/>
    <property type="match status" value="1"/>
</dbReference>
<evidence type="ECO:0000256" key="2">
    <source>
        <dbReference type="ARBA" id="ARBA00010790"/>
    </source>
</evidence>
<comment type="cofactor">
    <cofactor evidence="1">
        <name>FAD</name>
        <dbReference type="ChEBI" id="CHEBI:57692"/>
    </cofactor>
</comment>
<evidence type="ECO:0000256" key="4">
    <source>
        <dbReference type="ARBA" id="ARBA00022827"/>
    </source>
</evidence>
<dbReference type="Proteomes" id="UP001363010">
    <property type="component" value="Unassembled WGS sequence"/>
</dbReference>
<dbReference type="PANTHER" id="PTHR11552">
    <property type="entry name" value="GLUCOSE-METHANOL-CHOLINE GMC OXIDOREDUCTASE"/>
    <property type="match status" value="1"/>
</dbReference>
<evidence type="ECO:0000256" key="5">
    <source>
        <dbReference type="RuleBase" id="RU003968"/>
    </source>
</evidence>
<keyword evidence="4 5" id="KW-0274">FAD</keyword>
<accession>A0ABU8W204</accession>
<evidence type="ECO:0000313" key="9">
    <source>
        <dbReference type="Proteomes" id="UP001363010"/>
    </source>
</evidence>
<evidence type="ECO:0000259" key="6">
    <source>
        <dbReference type="PROSITE" id="PS00623"/>
    </source>
</evidence>
<evidence type="ECO:0000259" key="7">
    <source>
        <dbReference type="PROSITE" id="PS00624"/>
    </source>
</evidence>
<dbReference type="RefSeq" id="WP_340365110.1">
    <property type="nucleotide sequence ID" value="NZ_JBBKZV010000011.1"/>
</dbReference>
<dbReference type="InterPro" id="IPR007867">
    <property type="entry name" value="GMC_OxRtase_C"/>
</dbReference>
<dbReference type="PIRSF" id="PIRSF000137">
    <property type="entry name" value="Alcohol_oxidase"/>
    <property type="match status" value="1"/>
</dbReference>
<keyword evidence="9" id="KW-1185">Reference proteome</keyword>
<dbReference type="SUPFAM" id="SSF51905">
    <property type="entry name" value="FAD/NAD(P)-binding domain"/>
    <property type="match status" value="1"/>
</dbReference>
<feature type="domain" description="Glucose-methanol-choline oxidoreductase N-terminal" evidence="7">
    <location>
        <begin position="252"/>
        <end position="266"/>
    </location>
</feature>
<dbReference type="InterPro" id="IPR000172">
    <property type="entry name" value="GMC_OxRdtase_N"/>
</dbReference>
<evidence type="ECO:0000256" key="3">
    <source>
        <dbReference type="ARBA" id="ARBA00022630"/>
    </source>
</evidence>
<dbReference type="Gene3D" id="3.50.50.60">
    <property type="entry name" value="FAD/NAD(P)-binding domain"/>
    <property type="match status" value="1"/>
</dbReference>
<name>A0ABU8W204_9BURK</name>
<sequence length="560" mass="59474">MDAYDFIVVGAGSAGCALAARLSEDPGVSVLLLEAGPTDRNPFIHLPVGFYKMTAGPLTWGLKTAPQRHAMNREIPYAQGRVLGGGGSINAQVFTRGCPEDYDAWEQEFGCEGWAFADVQPLFVRSEDNDTLAGQWHGTGGPLGVSTPCPDPLTRAFVQACQQAGMPYNPDFNGPTQAGAGPYQTTTRGARRCSAAVGYLRPAAGRKNLTVRTDAEIHRVKVEGGRAVGVAVTHNGRAELMRAEREVLITSGAIGSPRLMMLSGLGPADALRSAGIEVVADLPEVGRNLHDHFGIDIVYELNGPHSFDKYAKPHWSAWAGLQYALYKKGPVASNIVEGGAFWYADPHAATPDLQFHFLVGAGVEAGVPKIGSGSGITLNSYALRPQARGSVTLRSANPKDLPIVDPNFLGHPDDLRISVEGVRQSREIMSQSAFAKYVRKEHFPGSNVASQAELEAYARQYGRTSYHPVGTCRMGGDALSVVDPQLRVRGVAGLRICDSSVMPRLVSSNTNAPSIMIGEKAADLIKGIATTRPAGSPTLASLSDAAARAAIRQAAAERNP</sequence>
<dbReference type="EMBL" id="JBBKZV010000011">
    <property type="protein sequence ID" value="MEJ8824075.1"/>
    <property type="molecule type" value="Genomic_DNA"/>
</dbReference>
<organism evidence="8 9">
    <name type="scientific">Variovorax humicola</name>
    <dbReference type="NCBI Taxonomy" id="1769758"/>
    <lineage>
        <taxon>Bacteria</taxon>
        <taxon>Pseudomonadati</taxon>
        <taxon>Pseudomonadota</taxon>
        <taxon>Betaproteobacteria</taxon>
        <taxon>Burkholderiales</taxon>
        <taxon>Comamonadaceae</taxon>
        <taxon>Variovorax</taxon>
    </lineage>
</organism>
<dbReference type="PROSITE" id="PS00623">
    <property type="entry name" value="GMC_OXRED_1"/>
    <property type="match status" value="1"/>
</dbReference>
<comment type="similarity">
    <text evidence="2 5">Belongs to the GMC oxidoreductase family.</text>
</comment>
<dbReference type="Gene3D" id="3.30.560.10">
    <property type="entry name" value="Glucose Oxidase, domain 3"/>
    <property type="match status" value="1"/>
</dbReference>
<dbReference type="InterPro" id="IPR036188">
    <property type="entry name" value="FAD/NAD-bd_sf"/>
</dbReference>
<evidence type="ECO:0000256" key="1">
    <source>
        <dbReference type="ARBA" id="ARBA00001974"/>
    </source>
</evidence>
<proteinExistence type="inferred from homology"/>
<dbReference type="Pfam" id="PF05199">
    <property type="entry name" value="GMC_oxred_C"/>
    <property type="match status" value="1"/>
</dbReference>
<dbReference type="PANTHER" id="PTHR11552:SF147">
    <property type="entry name" value="CHOLINE DEHYDROGENASE, MITOCHONDRIAL"/>
    <property type="match status" value="1"/>
</dbReference>
<evidence type="ECO:0000313" key="8">
    <source>
        <dbReference type="EMBL" id="MEJ8824075.1"/>
    </source>
</evidence>
<keyword evidence="3 5" id="KW-0285">Flavoprotein</keyword>
<comment type="caution">
    <text evidence="8">The sequence shown here is derived from an EMBL/GenBank/DDBJ whole genome shotgun (WGS) entry which is preliminary data.</text>
</comment>
<reference evidence="8 9" key="1">
    <citation type="submission" date="2024-03" db="EMBL/GenBank/DDBJ databases">
        <title>Novel species of the genus Variovorax.</title>
        <authorList>
            <person name="Liu Q."/>
            <person name="Xin Y.-H."/>
        </authorList>
    </citation>
    <scope>NUCLEOTIDE SEQUENCE [LARGE SCALE GENOMIC DNA]</scope>
    <source>
        <strain evidence="8 9">KACC 18501</strain>
    </source>
</reference>
<protein>
    <submittedName>
        <fullName evidence="8">GMC family oxidoreductase N-terminal domain-containing protein</fullName>
    </submittedName>
</protein>
<dbReference type="PROSITE" id="PS00624">
    <property type="entry name" value="GMC_OXRED_2"/>
    <property type="match status" value="1"/>
</dbReference>
<dbReference type="Pfam" id="PF00732">
    <property type="entry name" value="GMC_oxred_N"/>
    <property type="match status" value="1"/>
</dbReference>
<dbReference type="InterPro" id="IPR012132">
    <property type="entry name" value="GMC_OxRdtase"/>
</dbReference>
<gene>
    <name evidence="8" type="ORF">WKW80_18915</name>
</gene>